<name>F8NDV2_SERL9</name>
<gene>
    <name evidence="2" type="ORF">SERLADRAFT_431973</name>
</gene>
<accession>F8NDV2</accession>
<dbReference type="Proteomes" id="UP000008064">
    <property type="component" value="Unassembled WGS sequence"/>
</dbReference>
<dbReference type="RefSeq" id="XP_007312310.1">
    <property type="nucleotide sequence ID" value="XM_007312248.1"/>
</dbReference>
<dbReference type="AlphaFoldDB" id="F8NDV2"/>
<dbReference type="KEGG" id="sla:SERLADRAFT_431973"/>
<organism>
    <name type="scientific">Serpula lacrymans var. lacrymans (strain S7.9)</name>
    <name type="common">Dry rot fungus</name>
    <dbReference type="NCBI Taxonomy" id="578457"/>
    <lineage>
        <taxon>Eukaryota</taxon>
        <taxon>Fungi</taxon>
        <taxon>Dikarya</taxon>
        <taxon>Basidiomycota</taxon>
        <taxon>Agaricomycotina</taxon>
        <taxon>Agaricomycetes</taxon>
        <taxon>Agaricomycetidae</taxon>
        <taxon>Boletales</taxon>
        <taxon>Coniophorineae</taxon>
        <taxon>Serpulaceae</taxon>
        <taxon>Serpula</taxon>
    </lineage>
</organism>
<feature type="region of interest" description="Disordered" evidence="1">
    <location>
        <begin position="1"/>
        <end position="22"/>
    </location>
</feature>
<protein>
    <submittedName>
        <fullName evidence="2">Uncharacterized protein</fullName>
    </submittedName>
</protein>
<reference evidence="2" key="1">
    <citation type="submission" date="2011-04" db="EMBL/GenBank/DDBJ databases">
        <title>Evolution of plant cell wall degrading machinery underlies the functional diversity of forest fungi.</title>
        <authorList>
            <consortium name="US DOE Joint Genome Institute (JGI-PGF)"/>
            <person name="Eastwood D.C."/>
            <person name="Floudas D."/>
            <person name="Binder M."/>
            <person name="Majcherczyk A."/>
            <person name="Schneider P."/>
            <person name="Aerts A."/>
            <person name="Asiegbu F.O."/>
            <person name="Baker S.E."/>
            <person name="Barry K."/>
            <person name="Bendiksby M."/>
            <person name="Blumentritt M."/>
            <person name="Coutinho P.M."/>
            <person name="Cullen D."/>
            <person name="Cullen D."/>
            <person name="Gathman A."/>
            <person name="Goodell B."/>
            <person name="Henrissat B."/>
            <person name="Ihrmark K."/>
            <person name="Kauserud H."/>
            <person name="Kohler A."/>
            <person name="LaButti K."/>
            <person name="Lapidus A."/>
            <person name="Lavin J.L."/>
            <person name="Lee Y.-H."/>
            <person name="Lindquist E."/>
            <person name="Lilly W."/>
            <person name="Lucas S."/>
            <person name="Morin E."/>
            <person name="Murat C."/>
            <person name="Oguiza J.A."/>
            <person name="Park J."/>
            <person name="Pisabarro A.G."/>
            <person name="Riley R."/>
            <person name="Rosling A."/>
            <person name="Salamov A."/>
            <person name="Schmidt O."/>
            <person name="Schmutz J."/>
            <person name="Skrede I."/>
            <person name="Stenlid J."/>
            <person name="Wiebenga A."/>
            <person name="Xie X."/>
            <person name="Kues U."/>
            <person name="Hibbett D.S."/>
            <person name="Hoffmeister D."/>
            <person name="Hogberg N."/>
            <person name="Martin F."/>
            <person name="Grigoriev I.V."/>
            <person name="Watkinson S.C."/>
        </authorList>
    </citation>
    <scope>NUCLEOTIDE SEQUENCE</scope>
    <source>
        <strain evidence="2">S7.9</strain>
    </source>
</reference>
<dbReference type="HOGENOM" id="CLU_2887180_0_0_1"/>
<sequence length="63" mass="6906">MSDSELDSKPDIINPGAGPLLPGTQATKEELFVVPEEFLLHNQALVKEVRGLKLDDKLCKTDT</sequence>
<evidence type="ECO:0000256" key="1">
    <source>
        <dbReference type="SAM" id="MobiDB-lite"/>
    </source>
</evidence>
<evidence type="ECO:0000313" key="2">
    <source>
        <dbReference type="EMBL" id="EGO30426.1"/>
    </source>
</evidence>
<dbReference type="EMBL" id="GL945428">
    <property type="protein sequence ID" value="EGO30426.1"/>
    <property type="molecule type" value="Genomic_DNA"/>
</dbReference>
<proteinExistence type="predicted"/>
<dbReference type="GeneID" id="18813873"/>
<feature type="compositionally biased region" description="Basic and acidic residues" evidence="1">
    <location>
        <begin position="1"/>
        <end position="10"/>
    </location>
</feature>